<reference evidence="7 8" key="2">
    <citation type="journal article" date="2019" name="G3 (Bethesda)">
        <title>Hybrid Assembly of the Genome of the Entomopathogenic Nematode Steinernema carpocapsae Identifies the X-Chromosome.</title>
        <authorList>
            <person name="Serra L."/>
            <person name="Macchietto M."/>
            <person name="Macias-Munoz A."/>
            <person name="McGill C.J."/>
            <person name="Rodriguez I.M."/>
            <person name="Rodriguez B."/>
            <person name="Murad R."/>
            <person name="Mortazavi A."/>
        </authorList>
    </citation>
    <scope>NUCLEOTIDE SEQUENCE [LARGE SCALE GENOMIC DNA]</scope>
    <source>
        <strain evidence="7 8">ALL</strain>
    </source>
</reference>
<organism evidence="7 8">
    <name type="scientific">Steinernema carpocapsae</name>
    <name type="common">Entomopathogenic nematode</name>
    <dbReference type="NCBI Taxonomy" id="34508"/>
    <lineage>
        <taxon>Eukaryota</taxon>
        <taxon>Metazoa</taxon>
        <taxon>Ecdysozoa</taxon>
        <taxon>Nematoda</taxon>
        <taxon>Chromadorea</taxon>
        <taxon>Rhabditida</taxon>
        <taxon>Tylenchina</taxon>
        <taxon>Panagrolaimomorpha</taxon>
        <taxon>Strongyloidoidea</taxon>
        <taxon>Steinernematidae</taxon>
        <taxon>Steinernema</taxon>
    </lineage>
</organism>
<keyword evidence="4" id="KW-0862">Zinc</keyword>
<sequence length="620" mass="68423">MELNGSAMPPADGVTPFSSNRNHFGFLTAAPSSPNHPFMHLTCCECGIEKPGCEELEIHIKIEHLNWLPFVCPICQTSRASDSQLREHIYSAHKKNNTSKYIYMDNPKAKQLLLVHMDNSLAAYCSSRAGQNSNSSVKSLSNGTSSTLLSEISSVDSNPKKRKPSKPVINNETGEVTYADEATNGADENGFPDLVAEGMDADCFGLLSSVLSRKPKKEIDSDGENDAMDDNDFKSTSFLNDISQLFQGDKTAIDVLVHPTVSAAASGQKRRVMNPKGSQKGGTSKKRVLGLCSRCQKPVTAGGRQMHVFFHMGKDQGTYRFRCQFDSCDAEHYRKDQMEAHMVKVHGGIRADLIEDRAGELNERAQELSVELLGTSTNAPGPTAELAQKIYDQQMQEQLDRDDVRSRKKQKLMTGVSAQVDSSKAATPDRNDDDDDMASTSVLTKKEIGEGDGSEQMIECQLCKKTLINRIRGFHILWHMARDLGISRYACRLCDFGHDRSQAVQRHGKQVHGEDSGCCMDTINQHEEEIKMMSQKCFGIDALFQRDSKKKGGKFPLLSNVSSPSKENCQDELDSFVDNGDLTPGNNDLDHDVVMDEETGEEPGSESGHSESQNDSDSEE</sequence>
<dbReference type="GO" id="GO:0008270">
    <property type="term" value="F:zinc ion binding"/>
    <property type="evidence" value="ECO:0007669"/>
    <property type="project" value="UniProtKB-KW"/>
</dbReference>
<keyword evidence="2" id="KW-0677">Repeat</keyword>
<feature type="domain" description="C2H2-type" evidence="6">
    <location>
        <begin position="321"/>
        <end position="346"/>
    </location>
</feature>
<feature type="region of interest" description="Disordered" evidence="5">
    <location>
        <begin position="401"/>
        <end position="440"/>
    </location>
</feature>
<evidence type="ECO:0000256" key="2">
    <source>
        <dbReference type="ARBA" id="ARBA00022737"/>
    </source>
</evidence>
<keyword evidence="1" id="KW-0479">Metal-binding</keyword>
<feature type="domain" description="C2H2-type" evidence="6">
    <location>
        <begin position="41"/>
        <end position="64"/>
    </location>
</feature>
<evidence type="ECO:0000313" key="8">
    <source>
        <dbReference type="Proteomes" id="UP000298663"/>
    </source>
</evidence>
<accession>A0A4U5NSA9</accession>
<evidence type="ECO:0000256" key="5">
    <source>
        <dbReference type="SAM" id="MobiDB-lite"/>
    </source>
</evidence>
<evidence type="ECO:0000313" key="7">
    <source>
        <dbReference type="EMBL" id="TKR86539.1"/>
    </source>
</evidence>
<name>A0A4U5NSA9_STECR</name>
<feature type="compositionally biased region" description="Polar residues" evidence="5">
    <location>
        <begin position="416"/>
        <end position="425"/>
    </location>
</feature>
<proteinExistence type="predicted"/>
<dbReference type="STRING" id="34508.A0A4U5NSA9"/>
<dbReference type="SMART" id="SM00355">
    <property type="entry name" value="ZnF_C2H2"/>
    <property type="match status" value="4"/>
</dbReference>
<keyword evidence="3" id="KW-0863">Zinc-finger</keyword>
<evidence type="ECO:0000256" key="1">
    <source>
        <dbReference type="ARBA" id="ARBA00022723"/>
    </source>
</evidence>
<protein>
    <recommendedName>
        <fullName evidence="6">C2H2-type domain-containing protein</fullName>
    </recommendedName>
</protein>
<dbReference type="Proteomes" id="UP000298663">
    <property type="component" value="Unassembled WGS sequence"/>
</dbReference>
<comment type="caution">
    <text evidence="7">The sequence shown here is derived from an EMBL/GenBank/DDBJ whole genome shotgun (WGS) entry which is preliminary data.</text>
</comment>
<feature type="region of interest" description="Disordered" evidence="5">
    <location>
        <begin position="151"/>
        <end position="192"/>
    </location>
</feature>
<dbReference type="OrthoDB" id="5844122at2759"/>
<dbReference type="InterPro" id="IPR013087">
    <property type="entry name" value="Znf_C2H2_type"/>
</dbReference>
<dbReference type="Gene3D" id="3.30.160.60">
    <property type="entry name" value="Classic Zinc Finger"/>
    <property type="match status" value="1"/>
</dbReference>
<evidence type="ECO:0000256" key="4">
    <source>
        <dbReference type="ARBA" id="ARBA00022833"/>
    </source>
</evidence>
<dbReference type="GO" id="GO:0045944">
    <property type="term" value="P:positive regulation of transcription by RNA polymerase II"/>
    <property type="evidence" value="ECO:0007669"/>
    <property type="project" value="TreeGrafter"/>
</dbReference>
<feature type="region of interest" description="Disordered" evidence="5">
    <location>
        <begin position="555"/>
        <end position="620"/>
    </location>
</feature>
<dbReference type="PANTHER" id="PTHR24403">
    <property type="entry name" value="ZINC FINGER PROTEIN"/>
    <property type="match status" value="1"/>
</dbReference>
<feature type="domain" description="C2H2-type" evidence="6">
    <location>
        <begin position="489"/>
        <end position="512"/>
    </location>
</feature>
<dbReference type="EMBL" id="AZBU02000003">
    <property type="protein sequence ID" value="TKR86539.1"/>
    <property type="molecule type" value="Genomic_DNA"/>
</dbReference>
<gene>
    <name evidence="7" type="ORF">L596_011115</name>
</gene>
<keyword evidence="8" id="KW-1185">Reference proteome</keyword>
<evidence type="ECO:0000256" key="3">
    <source>
        <dbReference type="ARBA" id="ARBA00022771"/>
    </source>
</evidence>
<reference evidence="7 8" key="1">
    <citation type="journal article" date="2015" name="Genome Biol.">
        <title>Comparative genomics of Steinernema reveals deeply conserved gene regulatory networks.</title>
        <authorList>
            <person name="Dillman A.R."/>
            <person name="Macchietto M."/>
            <person name="Porter C.F."/>
            <person name="Rogers A."/>
            <person name="Williams B."/>
            <person name="Antoshechkin I."/>
            <person name="Lee M.M."/>
            <person name="Goodwin Z."/>
            <person name="Lu X."/>
            <person name="Lewis E.E."/>
            <person name="Goodrich-Blair H."/>
            <person name="Stock S.P."/>
            <person name="Adams B.J."/>
            <person name="Sternberg P.W."/>
            <person name="Mortazavi A."/>
        </authorList>
    </citation>
    <scope>NUCLEOTIDE SEQUENCE [LARGE SCALE GENOMIC DNA]</scope>
    <source>
        <strain evidence="7 8">ALL</strain>
    </source>
</reference>
<feature type="compositionally biased region" description="Acidic residues" evidence="5">
    <location>
        <begin position="595"/>
        <end position="604"/>
    </location>
</feature>
<dbReference type="PANTHER" id="PTHR24403:SF86">
    <property type="entry name" value="C2H2-TYPE DOMAIN-CONTAINING PROTEIN"/>
    <property type="match status" value="1"/>
</dbReference>
<dbReference type="AlphaFoldDB" id="A0A4U5NSA9"/>
<dbReference type="GO" id="GO:0005634">
    <property type="term" value="C:nucleus"/>
    <property type="evidence" value="ECO:0007669"/>
    <property type="project" value="TreeGrafter"/>
</dbReference>
<evidence type="ECO:0000259" key="6">
    <source>
        <dbReference type="SMART" id="SM00355"/>
    </source>
</evidence>
<dbReference type="InterPro" id="IPR050688">
    <property type="entry name" value="Zinc_finger/UBP_domain"/>
</dbReference>
<feature type="domain" description="C2H2-type" evidence="6">
    <location>
        <begin position="70"/>
        <end position="93"/>
    </location>
</feature>